<name>A0A1V0GSW4_9RHOB</name>
<reference evidence="4" key="3">
    <citation type="submission" date="2017-12" db="EMBL/GenBank/DDBJ databases">
        <title>FDA dAtabase for Regulatory Grade micrObial Sequences (FDA-ARGOS): Supporting development and validation of Infectious Disease Dx tests.</title>
        <authorList>
            <person name="Campos J."/>
            <person name="Goldberg B."/>
            <person name="Tallon L."/>
            <person name="Sadzewicz L."/>
            <person name="Sengamalay N."/>
            <person name="Ott S."/>
            <person name="Godinez A."/>
            <person name="Nagaraj S."/>
            <person name="Vyas G."/>
            <person name="Aluvathingal J."/>
            <person name="Nadendla S."/>
            <person name="Geyer C."/>
            <person name="Nandy P."/>
            <person name="Hobson J."/>
            <person name="Sichtig H."/>
        </authorList>
    </citation>
    <scope>NUCLEOTIDE SEQUENCE</scope>
    <source>
        <strain evidence="4">FDAARGOS_252</strain>
        <plasmid evidence="3">unnamed2</plasmid>
    </source>
</reference>
<evidence type="ECO:0000313" key="6">
    <source>
        <dbReference type="Proteomes" id="UP000191257"/>
    </source>
</evidence>
<evidence type="ECO:0000313" key="5">
    <source>
        <dbReference type="EMBL" id="ARC37980.1"/>
    </source>
</evidence>
<dbReference type="GO" id="GO:0003677">
    <property type="term" value="F:DNA binding"/>
    <property type="evidence" value="ECO:0007669"/>
    <property type="project" value="InterPro"/>
</dbReference>
<evidence type="ECO:0000259" key="1">
    <source>
        <dbReference type="Pfam" id="PF01548"/>
    </source>
</evidence>
<dbReference type="Proteomes" id="UP000191257">
    <property type="component" value="Plasmid unnamed2"/>
</dbReference>
<feature type="domain" description="Transposase IS110-like N-terminal" evidence="1">
    <location>
        <begin position="7"/>
        <end position="146"/>
    </location>
</feature>
<dbReference type="EMBL" id="CP020442">
    <property type="protein sequence ID" value="ARC37980.1"/>
    <property type="molecule type" value="Genomic_DNA"/>
</dbReference>
<dbReference type="PANTHER" id="PTHR33055:SF3">
    <property type="entry name" value="PUTATIVE TRANSPOSASE FOR IS117-RELATED"/>
    <property type="match status" value="1"/>
</dbReference>
<dbReference type="NCBIfam" id="NF033542">
    <property type="entry name" value="transpos_IS110"/>
    <property type="match status" value="1"/>
</dbReference>
<keyword evidence="3" id="KW-0614">Plasmid</keyword>
<dbReference type="RefSeq" id="WP_080620016.1">
    <property type="nucleotide sequence ID" value="NZ_CAWMZI010000001.1"/>
</dbReference>
<proteinExistence type="predicted"/>
<dbReference type="Pfam" id="PF01548">
    <property type="entry name" value="DEDD_Tnp_IS110"/>
    <property type="match status" value="1"/>
</dbReference>
<sequence>MKEITTVGLDLAKNLFQVHAVDENGAVLVRRQVRRAQVLLFFSRLHPCLIGIEACAGAHHWARELAKLGHDVRLIPPSYVKPFVKRGKTDAADAEAICEAVIRPNMRFVPLKTEKQQAVLMQHRARDFLVRQLTQLANAIRAHLGEFGIVVPKGVHNMGRLIAEAETAGLPPEARMPLDLLAGQFRDTKQRIDVMTAQIKADAEVDETARRLQTMPGIGPITASVLAATLPNVSSFRSARDLPAWLGLTPKPHSSGGKERPGSISKMGNRYIRRLLSLGAMGVISARRLSEPSTDWLGRLVATKPLKVAAIALANRMARAIWAMLKTGEAWRPA</sequence>
<dbReference type="PANTHER" id="PTHR33055">
    <property type="entry name" value="TRANSPOSASE FOR INSERTION SEQUENCE ELEMENT IS1111A"/>
    <property type="match status" value="1"/>
</dbReference>
<geneLocation type="plasmid" evidence="3">
    <name>unnamed2</name>
</geneLocation>
<evidence type="ECO:0000313" key="4">
    <source>
        <dbReference type="EMBL" id="ARC36890.1"/>
    </source>
</evidence>
<dbReference type="InterPro" id="IPR003346">
    <property type="entry name" value="Transposase_20"/>
</dbReference>
<dbReference type="KEGG" id="pye:A6J80_11370"/>
<dbReference type="EMBL" id="CP020440">
    <property type="protein sequence ID" value="ARC34987.1"/>
    <property type="molecule type" value="Genomic_DNA"/>
</dbReference>
<reference evidence="6" key="1">
    <citation type="submission" date="2017-03" db="EMBL/GenBank/DDBJ databases">
        <title>FDA dAtabase for Regulatory Grade micrObial Sequences (FDA-ARGOS): Supporting development and validation of Infectious Disease Dx tests.</title>
        <authorList>
            <person name="Campos J."/>
            <person name="Goldberg B."/>
            <person name="Tallon L."/>
            <person name="Sadzewicz L."/>
            <person name="Sengamalay N."/>
            <person name="Ott S."/>
            <person name="Godinez A."/>
            <person name="Nagaraj S."/>
            <person name="Vyas G."/>
            <person name="Aluvathingal J."/>
            <person name="Nadendla S."/>
            <person name="Geyer C."/>
            <person name="Nandy P."/>
            <person name="Hobson J."/>
            <person name="Sichtig H."/>
        </authorList>
    </citation>
    <scope>NUCLEOTIDE SEQUENCE [LARGE SCALE GENOMIC DNA]</scope>
    <source>
        <strain evidence="6">FDAARGOS_252</strain>
    </source>
</reference>
<dbReference type="Pfam" id="PF02371">
    <property type="entry name" value="Transposase_20"/>
    <property type="match status" value="1"/>
</dbReference>
<dbReference type="KEGG" id="pye:A6J80_17900"/>
<organism evidence="4 6">
    <name type="scientific">Paracoccus yeei</name>
    <dbReference type="NCBI Taxonomy" id="147645"/>
    <lineage>
        <taxon>Bacteria</taxon>
        <taxon>Pseudomonadati</taxon>
        <taxon>Pseudomonadota</taxon>
        <taxon>Alphaproteobacteria</taxon>
        <taxon>Rhodobacterales</taxon>
        <taxon>Paracoccaceae</taxon>
        <taxon>Paracoccus</taxon>
    </lineage>
</organism>
<accession>A0A1V0GSW4</accession>
<feature type="domain" description="Transposase IS116/IS110/IS902 C-terminal" evidence="2">
    <location>
        <begin position="209"/>
        <end position="287"/>
    </location>
</feature>
<gene>
    <name evidence="3" type="ORF">A6J80_00255</name>
    <name evidence="4" type="ORF">A6J80_11370</name>
    <name evidence="5" type="ORF">A6J80_17900</name>
</gene>
<dbReference type="GO" id="GO:0004803">
    <property type="term" value="F:transposase activity"/>
    <property type="evidence" value="ECO:0007669"/>
    <property type="project" value="InterPro"/>
</dbReference>
<reference evidence="6" key="2">
    <citation type="submission" date="2017-03" db="EMBL/GenBank/DDBJ databases">
        <title>FDA dAtabase for Regulatory Grade micrObial Sequences (FDA-ARGOS): Supporting development and validation of Infectious Disease Dx tests.</title>
        <authorList>
            <person name="Minogue T."/>
            <person name="Wolcott M."/>
            <person name="Wasieloski L."/>
            <person name="Aguilar W."/>
            <person name="Moore D."/>
            <person name="Tallon L."/>
            <person name="Sadzewicz L."/>
            <person name="Sengamalay N."/>
            <person name="Ott S."/>
            <person name="Godinez A."/>
            <person name="Nagaraj S."/>
            <person name="Nadendla S."/>
            <person name="Geyer C."/>
            <person name="Sichtig H."/>
        </authorList>
    </citation>
    <scope>NUCLEOTIDE SEQUENCE [LARGE SCALE GENOMIC DNA]</scope>
    <source>
        <strain evidence="6">FDAARGOS_252</strain>
        <plasmid evidence="6">Plasmid unnamed2</plasmid>
    </source>
</reference>
<keyword evidence="6" id="KW-1185">Reference proteome</keyword>
<dbReference type="Proteomes" id="UP000191257">
    <property type="component" value="Chromosome"/>
</dbReference>
<dbReference type="STRING" id="147645.A6J80_11370"/>
<evidence type="ECO:0000259" key="2">
    <source>
        <dbReference type="Pfam" id="PF02371"/>
    </source>
</evidence>
<dbReference type="InterPro" id="IPR002525">
    <property type="entry name" value="Transp_IS110-like_N"/>
</dbReference>
<dbReference type="AlphaFoldDB" id="A0A1V0GSW4"/>
<dbReference type="KEGG" id="pye:A6J80_00255"/>
<protein>
    <submittedName>
        <fullName evidence="4">IS110 family transposase</fullName>
    </submittedName>
</protein>
<dbReference type="EMBL" id="CP020442">
    <property type="protein sequence ID" value="ARC36890.1"/>
    <property type="molecule type" value="Genomic_DNA"/>
</dbReference>
<dbReference type="GO" id="GO:0006313">
    <property type="term" value="P:DNA transposition"/>
    <property type="evidence" value="ECO:0007669"/>
    <property type="project" value="InterPro"/>
</dbReference>
<dbReference type="InterPro" id="IPR047650">
    <property type="entry name" value="Transpos_IS110"/>
</dbReference>
<evidence type="ECO:0000313" key="3">
    <source>
        <dbReference type="EMBL" id="ARC34987.1"/>
    </source>
</evidence>